<evidence type="ECO:0000313" key="1">
    <source>
        <dbReference type="EMBL" id="KAF7272730.1"/>
    </source>
</evidence>
<sequence>MGGNYERLLWGESVLVGGVCSIAAVVRLTVELLRIGGIASISHGAEDPAHERQTGKIKKYRTTLDLSFSSFLPAADSIALYKLFCFYLRFVLENVLLLCC</sequence>
<dbReference type="AlphaFoldDB" id="A0A834MAL4"/>
<gene>
    <name evidence="1" type="ORF">GWI33_014518</name>
</gene>
<name>A0A834MAL4_RHYFE</name>
<keyword evidence="2" id="KW-1185">Reference proteome</keyword>
<comment type="caution">
    <text evidence="1">The sequence shown here is derived from an EMBL/GenBank/DDBJ whole genome shotgun (WGS) entry which is preliminary data.</text>
</comment>
<accession>A0A834MAL4</accession>
<reference evidence="1" key="1">
    <citation type="submission" date="2020-08" db="EMBL/GenBank/DDBJ databases">
        <title>Genome sequencing and assembly of the red palm weevil Rhynchophorus ferrugineus.</title>
        <authorList>
            <person name="Dias G.B."/>
            <person name="Bergman C.M."/>
            <person name="Manee M."/>
        </authorList>
    </citation>
    <scope>NUCLEOTIDE SEQUENCE</scope>
    <source>
        <strain evidence="1">AA-2017</strain>
        <tissue evidence="1">Whole larva</tissue>
    </source>
</reference>
<evidence type="ECO:0000313" key="2">
    <source>
        <dbReference type="Proteomes" id="UP000625711"/>
    </source>
</evidence>
<organism evidence="1 2">
    <name type="scientific">Rhynchophorus ferrugineus</name>
    <name type="common">Red palm weevil</name>
    <name type="synonym">Curculio ferrugineus</name>
    <dbReference type="NCBI Taxonomy" id="354439"/>
    <lineage>
        <taxon>Eukaryota</taxon>
        <taxon>Metazoa</taxon>
        <taxon>Ecdysozoa</taxon>
        <taxon>Arthropoda</taxon>
        <taxon>Hexapoda</taxon>
        <taxon>Insecta</taxon>
        <taxon>Pterygota</taxon>
        <taxon>Neoptera</taxon>
        <taxon>Endopterygota</taxon>
        <taxon>Coleoptera</taxon>
        <taxon>Polyphaga</taxon>
        <taxon>Cucujiformia</taxon>
        <taxon>Curculionidae</taxon>
        <taxon>Dryophthorinae</taxon>
        <taxon>Rhynchophorus</taxon>
    </lineage>
</organism>
<proteinExistence type="predicted"/>
<protein>
    <submittedName>
        <fullName evidence="1">Uncharacterized protein</fullName>
    </submittedName>
</protein>
<dbReference type="EMBL" id="JAACXV010013718">
    <property type="protein sequence ID" value="KAF7272730.1"/>
    <property type="molecule type" value="Genomic_DNA"/>
</dbReference>
<dbReference type="Proteomes" id="UP000625711">
    <property type="component" value="Unassembled WGS sequence"/>
</dbReference>